<reference evidence="10 11" key="1">
    <citation type="journal article" date="2002" name="Proc. Natl. Acad. Sci. U.S.A.">
        <title>Genome sequence of a serotype M3 strain of group A Streptococcus: phage-encoded toxins, the high-virulence phenotype, and clone emergence.</title>
        <authorList>
            <person name="Beres S.B."/>
            <person name="Sylva G.L."/>
            <person name="Barbian K.D."/>
            <person name="Lei B."/>
            <person name="Hoff J.S."/>
            <person name="Mammarella N.D."/>
            <person name="Liu M.Y."/>
            <person name="Smoot J.C."/>
            <person name="Porcella S.F."/>
            <person name="Parkins L.D."/>
            <person name="Campbell D.S."/>
            <person name="Smith T.M."/>
            <person name="McCormick J.K."/>
            <person name="Leung D.Y."/>
            <person name="Schlievert P.M."/>
            <person name="Musser J.M."/>
        </authorList>
    </citation>
    <scope>NUCLEOTIDE SEQUENCE [LARGE SCALE GENOMIC DNA]</scope>
    <source>
        <strain evidence="11">ATCC BAA-595 / MGAS315</strain>
    </source>
</reference>
<feature type="compositionally biased region" description="Basic and acidic residues" evidence="5">
    <location>
        <begin position="407"/>
        <end position="423"/>
    </location>
</feature>
<keyword evidence="6" id="KW-0812">Transmembrane</keyword>
<keyword evidence="6" id="KW-1133">Transmembrane helix</keyword>
<dbReference type="Gene3D" id="2.40.420.20">
    <property type="match status" value="1"/>
</dbReference>
<accession>A0A0H2UUJ4</accession>
<feature type="domain" description="YknX-like beta-barrel" evidence="9">
    <location>
        <begin position="232"/>
        <end position="322"/>
    </location>
</feature>
<dbReference type="RefSeq" id="WP_011054358.1">
    <property type="nucleotide sequence ID" value="NC_004070.1"/>
</dbReference>
<sequence>MSKRGKIKITTKTKLITASVITLVLIITGVVLWKQQQNTLTADIAKEPYSTVSVTEGSIASSTLFSGTVKALSEEYIYFDANKGNDATVTVKVGDQVTQGQQLVQYNTTTAQSAYDTAVRSLNKIGRQINHLKTYGVPAVSTETNKDEATGEETTTTVQPSAQQNANYKQQLQDLNDAYADAQAEVNKAQIALNDTVVISSVSGTVVEVNNDIDPSSKNSQTLVHVATEGQLQVKGTLTEYDLANVKVGQSVKIKSKVYSNQEWTGKISYVSNYPTESNAGSTTPAGSTGAGSSTGAAYDYKIDIISPLNQLKQGFTVSVEVVNEAKQALVPLTAVIKKDKKHYVWTYDDATGKAKKVEVTLGNADAQQQEIHKGVTVGDIVIANPDKNIKPDKKLEGVISIGTNTKPEKDSQSKNKKSGVDK</sequence>
<comment type="subcellular location">
    <subcellularLocation>
        <location evidence="1">Cell envelope</location>
    </subcellularLocation>
</comment>
<keyword evidence="3 4" id="KW-0175">Coiled coil</keyword>
<dbReference type="InterPro" id="IPR006143">
    <property type="entry name" value="RND_pump_MFP"/>
</dbReference>
<evidence type="ECO:0000256" key="1">
    <source>
        <dbReference type="ARBA" id="ARBA00004196"/>
    </source>
</evidence>
<dbReference type="HOGENOM" id="CLU_018816_14_5_9"/>
<feature type="transmembrane region" description="Helical" evidence="6">
    <location>
        <begin position="15"/>
        <end position="33"/>
    </location>
</feature>
<dbReference type="PANTHER" id="PTHR32347">
    <property type="entry name" value="EFFLUX SYSTEM COMPONENT YKNX-RELATED"/>
    <property type="match status" value="1"/>
</dbReference>
<dbReference type="SUPFAM" id="SSF111369">
    <property type="entry name" value="HlyD-like secretion proteins"/>
    <property type="match status" value="1"/>
</dbReference>
<evidence type="ECO:0000259" key="9">
    <source>
        <dbReference type="Pfam" id="PF25990"/>
    </source>
</evidence>
<comment type="similarity">
    <text evidence="2">Belongs to the membrane fusion protein (MFP) (TC 8.A.1) family.</text>
</comment>
<dbReference type="Pfam" id="PF25990">
    <property type="entry name" value="Beta-barrel_YknX"/>
    <property type="match status" value="1"/>
</dbReference>
<dbReference type="EMBL" id="AE014074">
    <property type="protein sequence ID" value="AAM79170.1"/>
    <property type="molecule type" value="Genomic_DNA"/>
</dbReference>
<gene>
    <name evidence="10" type="ordered locus">SpyM3_0563</name>
</gene>
<evidence type="ECO:0000256" key="5">
    <source>
        <dbReference type="SAM" id="MobiDB-lite"/>
    </source>
</evidence>
<dbReference type="GO" id="GO:0016020">
    <property type="term" value="C:membrane"/>
    <property type="evidence" value="ECO:0007669"/>
    <property type="project" value="InterPro"/>
</dbReference>
<evidence type="ECO:0000259" key="7">
    <source>
        <dbReference type="Pfam" id="PF25984"/>
    </source>
</evidence>
<evidence type="ECO:0000313" key="11">
    <source>
        <dbReference type="Proteomes" id="UP000000564"/>
    </source>
</evidence>
<dbReference type="KEGG" id="spg:SpyM3_0563"/>
<feature type="domain" description="YknX-like barrel-sandwich hybrid" evidence="7">
    <location>
        <begin position="75"/>
        <end position="227"/>
    </location>
</feature>
<evidence type="ECO:0000256" key="2">
    <source>
        <dbReference type="ARBA" id="ARBA00009477"/>
    </source>
</evidence>
<evidence type="ECO:0000259" key="8">
    <source>
        <dbReference type="Pfam" id="PF25989"/>
    </source>
</evidence>
<evidence type="ECO:0000256" key="4">
    <source>
        <dbReference type="SAM" id="Coils"/>
    </source>
</evidence>
<dbReference type="InterPro" id="IPR050465">
    <property type="entry name" value="UPF0194_transport"/>
</dbReference>
<dbReference type="Pfam" id="PF25989">
    <property type="entry name" value="YknX_C"/>
    <property type="match status" value="1"/>
</dbReference>
<evidence type="ECO:0000256" key="6">
    <source>
        <dbReference type="SAM" id="Phobius"/>
    </source>
</evidence>
<proteinExistence type="inferred from homology"/>
<dbReference type="AlphaFoldDB" id="A0A0H2UUJ4"/>
<dbReference type="GO" id="GO:0022857">
    <property type="term" value="F:transmembrane transporter activity"/>
    <property type="evidence" value="ECO:0007669"/>
    <property type="project" value="InterPro"/>
</dbReference>
<dbReference type="Gene3D" id="2.40.30.170">
    <property type="match status" value="1"/>
</dbReference>
<dbReference type="InterPro" id="IPR058636">
    <property type="entry name" value="Beta-barrel_YknX"/>
</dbReference>
<evidence type="ECO:0000256" key="3">
    <source>
        <dbReference type="ARBA" id="ARBA00023054"/>
    </source>
</evidence>
<protein>
    <submittedName>
        <fullName evidence="10">Uncharacterized protein</fullName>
    </submittedName>
</protein>
<evidence type="ECO:0000313" key="10">
    <source>
        <dbReference type="EMBL" id="AAM79170.1"/>
    </source>
</evidence>
<keyword evidence="6" id="KW-0472">Membrane</keyword>
<dbReference type="PANTHER" id="PTHR32347:SF14">
    <property type="entry name" value="EFFLUX SYSTEM COMPONENT YKNX-RELATED"/>
    <property type="match status" value="1"/>
</dbReference>
<dbReference type="NCBIfam" id="TIGR01730">
    <property type="entry name" value="RND_mfp"/>
    <property type="match status" value="1"/>
</dbReference>
<dbReference type="Proteomes" id="UP000000564">
    <property type="component" value="Chromosome"/>
</dbReference>
<organism evidence="10 11">
    <name type="scientific">Streptococcus pyogenes serotype M3 (strain ATCC BAA-595 / MGAS315)</name>
    <dbReference type="NCBI Taxonomy" id="198466"/>
    <lineage>
        <taxon>Bacteria</taxon>
        <taxon>Bacillati</taxon>
        <taxon>Bacillota</taxon>
        <taxon>Bacilli</taxon>
        <taxon>Lactobacillales</taxon>
        <taxon>Streptococcaceae</taxon>
        <taxon>Streptococcus</taxon>
    </lineage>
</organism>
<dbReference type="InterPro" id="IPR058639">
    <property type="entry name" value="BSH_YknX-like"/>
</dbReference>
<feature type="coiled-coil region" evidence="4">
    <location>
        <begin position="165"/>
        <end position="192"/>
    </location>
</feature>
<feature type="domain" description="YknX-like C-terminal permuted SH3-like" evidence="8">
    <location>
        <begin position="331"/>
        <end position="391"/>
    </location>
</feature>
<name>A0A0H2UUJ4_STRP3</name>
<dbReference type="Pfam" id="PF25984">
    <property type="entry name" value="BSH_YknX"/>
    <property type="match status" value="1"/>
</dbReference>
<dbReference type="InterPro" id="IPR058637">
    <property type="entry name" value="YknX-like_C"/>
</dbReference>
<feature type="region of interest" description="Disordered" evidence="5">
    <location>
        <begin position="394"/>
        <end position="423"/>
    </location>
</feature>
<dbReference type="GO" id="GO:0030313">
    <property type="term" value="C:cell envelope"/>
    <property type="evidence" value="ECO:0007669"/>
    <property type="project" value="UniProtKB-SubCell"/>
</dbReference>